<keyword evidence="5 10" id="KW-0547">Nucleotide-binding</keyword>
<evidence type="ECO:0000256" key="12">
    <source>
        <dbReference type="SAM" id="SignalP"/>
    </source>
</evidence>
<dbReference type="PANTHER" id="PTHR45631">
    <property type="entry name" value="OS07G0107800 PROTEIN-RELATED"/>
    <property type="match status" value="1"/>
</dbReference>
<keyword evidence="4 12" id="KW-0732">Signal</keyword>
<dbReference type="PROSITE" id="PS50011">
    <property type="entry name" value="PROTEIN_KINASE_DOM"/>
    <property type="match status" value="1"/>
</dbReference>
<dbReference type="PROSITE" id="PS00108">
    <property type="entry name" value="PROTEIN_KINASE_ST"/>
    <property type="match status" value="1"/>
</dbReference>
<evidence type="ECO:0000256" key="11">
    <source>
        <dbReference type="SAM" id="MobiDB-lite"/>
    </source>
</evidence>
<dbReference type="GO" id="GO:0003676">
    <property type="term" value="F:nucleic acid binding"/>
    <property type="evidence" value="ECO:0007669"/>
    <property type="project" value="InterPro"/>
</dbReference>
<feature type="chain" id="PRO_5041224159" description="Protein kinase domain-containing protein" evidence="12">
    <location>
        <begin position="25"/>
        <end position="1034"/>
    </location>
</feature>
<dbReference type="InterPro" id="IPR008271">
    <property type="entry name" value="Ser/Thr_kinase_AS"/>
</dbReference>
<dbReference type="GO" id="GO:0016020">
    <property type="term" value="C:membrane"/>
    <property type="evidence" value="ECO:0007669"/>
    <property type="project" value="UniProtKB-SubCell"/>
</dbReference>
<name>A0AA39SU68_ACESA</name>
<evidence type="ECO:0000313" key="14">
    <source>
        <dbReference type="EMBL" id="KAK0597473.1"/>
    </source>
</evidence>
<dbReference type="AlphaFoldDB" id="A0AA39SU68"/>
<dbReference type="Pfam" id="PF00069">
    <property type="entry name" value="Pkinase"/>
    <property type="match status" value="1"/>
</dbReference>
<evidence type="ECO:0000256" key="6">
    <source>
        <dbReference type="ARBA" id="ARBA00022777"/>
    </source>
</evidence>
<dbReference type="SMART" id="SM00220">
    <property type="entry name" value="S_TKc"/>
    <property type="match status" value="1"/>
</dbReference>
<dbReference type="FunFam" id="3.30.200.20:FF:000394">
    <property type="entry name" value="Leucine-rich repeat receptor-like protein kinase"/>
    <property type="match status" value="1"/>
</dbReference>
<feature type="binding site" evidence="10">
    <location>
        <position position="449"/>
    </location>
    <ligand>
        <name>ATP</name>
        <dbReference type="ChEBI" id="CHEBI:30616"/>
    </ligand>
</feature>
<keyword evidence="7 10" id="KW-0067">ATP-binding</keyword>
<dbReference type="EMBL" id="JAUESC010000004">
    <property type="protein sequence ID" value="KAK0597473.1"/>
    <property type="molecule type" value="Genomic_DNA"/>
</dbReference>
<keyword evidence="9" id="KW-0472">Membrane</keyword>
<evidence type="ECO:0000256" key="5">
    <source>
        <dbReference type="ARBA" id="ARBA00022741"/>
    </source>
</evidence>
<feature type="compositionally biased region" description="Pro residues" evidence="11">
    <location>
        <begin position="817"/>
        <end position="836"/>
    </location>
</feature>
<evidence type="ECO:0000256" key="1">
    <source>
        <dbReference type="ARBA" id="ARBA00004167"/>
    </source>
</evidence>
<feature type="signal peptide" evidence="12">
    <location>
        <begin position="1"/>
        <end position="24"/>
    </location>
</feature>
<accession>A0AA39SU68</accession>
<proteinExistence type="predicted"/>
<evidence type="ECO:0000256" key="10">
    <source>
        <dbReference type="PROSITE-ProRule" id="PRU10141"/>
    </source>
</evidence>
<keyword evidence="3" id="KW-0812">Transmembrane</keyword>
<dbReference type="InterPro" id="IPR036397">
    <property type="entry name" value="RNaseH_sf"/>
</dbReference>
<gene>
    <name evidence="14" type="ORF">LWI29_025671</name>
</gene>
<reference evidence="14" key="2">
    <citation type="submission" date="2023-06" db="EMBL/GenBank/DDBJ databases">
        <authorList>
            <person name="Swenson N.G."/>
            <person name="Wegrzyn J.L."/>
            <person name="Mcevoy S.L."/>
        </authorList>
    </citation>
    <scope>NUCLEOTIDE SEQUENCE</scope>
    <source>
        <strain evidence="14">NS2018</strain>
        <tissue evidence="14">Leaf</tissue>
    </source>
</reference>
<evidence type="ECO:0000256" key="7">
    <source>
        <dbReference type="ARBA" id="ARBA00022840"/>
    </source>
</evidence>
<dbReference type="GO" id="GO:0005524">
    <property type="term" value="F:ATP binding"/>
    <property type="evidence" value="ECO:0007669"/>
    <property type="project" value="UniProtKB-UniRule"/>
</dbReference>
<dbReference type="InterPro" id="IPR011009">
    <property type="entry name" value="Kinase-like_dom_sf"/>
</dbReference>
<dbReference type="PROSITE" id="PS00107">
    <property type="entry name" value="PROTEIN_KINASE_ATP"/>
    <property type="match status" value="1"/>
</dbReference>
<keyword evidence="2" id="KW-0808">Transferase</keyword>
<protein>
    <recommendedName>
        <fullName evidence="13">Protein kinase domain-containing protein</fullName>
    </recommendedName>
</protein>
<dbReference type="PANTHER" id="PTHR45631:SF212">
    <property type="entry name" value="PROTEIN KINASE DOMAIN-CONTAINING PROTEIN"/>
    <property type="match status" value="1"/>
</dbReference>
<dbReference type="InterPro" id="IPR000719">
    <property type="entry name" value="Prot_kinase_dom"/>
</dbReference>
<dbReference type="Gene3D" id="3.30.200.20">
    <property type="entry name" value="Phosphorylase Kinase, domain 1"/>
    <property type="match status" value="1"/>
</dbReference>
<sequence>MVDGQPLFLVTKLCLVLVPVIISAVSNSKLVAAHDEQAKRKLEADAGASGFISIDCGATEGHRDNCTGLFYETDTKYVDTGEVHEISPYFTYNNNYYQNQIKNLRSFPQGTRNCYTLKLEQGTKNNYLIRAVFVYGNYDNKNQIPVFDLYIGVNKWATVKKEKFLCEIINVFSDEYIDVCLVNTGFGVPYISVLELRPLNNSIYLLKDGALRPFERYDIGAGINGITRYPEDVYDRIWYFPGFNSLIQLISTESKINTESFGDAYQVPDRVLRTASRTQNASIPLILYFNPPDSASPCYIYFHFAEIEKLKDGQKRKLCVDLYGESGLKVTEPITLEYLKPMILTSTDLPMFGTELQVSIYATGGPDLPPILNAVEVFMFVGLPLSPTNLNDERAAESEKEGSLKLKNRQFTYSEIVHITNNFKTIIGEGGFGKVYLGTLNDESDVAVKVLSPSSRQGYKEFRAEAQLLMVVHHRNLVSLIGYCDDHKNKALIYEYMVNGNLQQHLSGLDYLHNGCKPQIIHRDLKPSNILLNENKQAKLADFGLSRVVNQETDTGLTTCPAGTPGYLDPELFACGISNKKSDVYSFGIILFELITGQPAIKRGPEEGRYILQRVTPVIERGDIQNIVDPQLQGKFNTNAAWKIVDTAMSCVCPTAVDRPDINNVLIELKECLAIEVASRRNSKTESSNTTTSYLLKQTFLNPSIEMVPGTRSVIRFDETDYICPASVFPESIDFYVSWYQSLGLPRRSMAGDSSSGNHLDGDEREMQALRASVTALEKKVDGIAESLQQLAASLNVPNEPIILEGNRGRRQNPRPIRNPPPPQNPRRIPNPPPPHFESEDDAGHRRPPHLYADSESDEEAENWALGANREKPKQWDLALAQAEFTFNSLPNRSTGKSPFSIVYLNAPNFTVDLLHVPGAKSKNAEELAEFVTQVHADVKAKLQQSNTKYKKDADRHRRVKTFEEGDLDTLSISSCIWWQLCCFVNEIRSVIRFDETDYICPASVFPESIDFYVTKTRLDRPGSMTQLKSTVLS</sequence>
<evidence type="ECO:0000259" key="13">
    <source>
        <dbReference type="PROSITE" id="PS50011"/>
    </source>
</evidence>
<comment type="subcellular location">
    <subcellularLocation>
        <location evidence="1">Membrane</location>
        <topology evidence="1">Single-pass membrane protein</topology>
    </subcellularLocation>
</comment>
<dbReference type="Proteomes" id="UP001168877">
    <property type="component" value="Unassembled WGS sequence"/>
</dbReference>
<dbReference type="SUPFAM" id="SSF56112">
    <property type="entry name" value="Protein kinase-like (PK-like)"/>
    <property type="match status" value="1"/>
</dbReference>
<dbReference type="InterPro" id="IPR024788">
    <property type="entry name" value="Malectin-like_Carb-bd_dom"/>
</dbReference>
<feature type="domain" description="Protein kinase" evidence="13">
    <location>
        <begin position="421"/>
        <end position="673"/>
    </location>
</feature>
<organism evidence="14 15">
    <name type="scientific">Acer saccharum</name>
    <name type="common">Sugar maple</name>
    <dbReference type="NCBI Taxonomy" id="4024"/>
    <lineage>
        <taxon>Eukaryota</taxon>
        <taxon>Viridiplantae</taxon>
        <taxon>Streptophyta</taxon>
        <taxon>Embryophyta</taxon>
        <taxon>Tracheophyta</taxon>
        <taxon>Spermatophyta</taxon>
        <taxon>Magnoliopsida</taxon>
        <taxon>eudicotyledons</taxon>
        <taxon>Gunneridae</taxon>
        <taxon>Pentapetalae</taxon>
        <taxon>rosids</taxon>
        <taxon>malvids</taxon>
        <taxon>Sapindales</taxon>
        <taxon>Sapindaceae</taxon>
        <taxon>Hippocastanoideae</taxon>
        <taxon>Acereae</taxon>
        <taxon>Acer</taxon>
    </lineage>
</organism>
<dbReference type="GO" id="GO:0004672">
    <property type="term" value="F:protein kinase activity"/>
    <property type="evidence" value="ECO:0007669"/>
    <property type="project" value="InterPro"/>
</dbReference>
<keyword evidence="15" id="KW-1185">Reference proteome</keyword>
<keyword evidence="8" id="KW-1133">Transmembrane helix</keyword>
<reference evidence="14" key="1">
    <citation type="journal article" date="2022" name="Plant J.">
        <title>Strategies of tolerance reflected in two North American maple genomes.</title>
        <authorList>
            <person name="McEvoy S.L."/>
            <person name="Sezen U.U."/>
            <person name="Trouern-Trend A."/>
            <person name="McMahon S.M."/>
            <person name="Schaberg P.G."/>
            <person name="Yang J."/>
            <person name="Wegrzyn J.L."/>
            <person name="Swenson N.G."/>
        </authorList>
    </citation>
    <scope>NUCLEOTIDE SEQUENCE</scope>
    <source>
        <strain evidence="14">NS2018</strain>
    </source>
</reference>
<evidence type="ECO:0000256" key="3">
    <source>
        <dbReference type="ARBA" id="ARBA00022692"/>
    </source>
</evidence>
<evidence type="ECO:0000256" key="2">
    <source>
        <dbReference type="ARBA" id="ARBA00022679"/>
    </source>
</evidence>
<evidence type="ECO:0000256" key="4">
    <source>
        <dbReference type="ARBA" id="ARBA00022729"/>
    </source>
</evidence>
<evidence type="ECO:0000313" key="15">
    <source>
        <dbReference type="Proteomes" id="UP001168877"/>
    </source>
</evidence>
<dbReference type="Pfam" id="PF12819">
    <property type="entry name" value="Malectin_like"/>
    <property type="match status" value="1"/>
</dbReference>
<dbReference type="InterPro" id="IPR017441">
    <property type="entry name" value="Protein_kinase_ATP_BS"/>
</dbReference>
<dbReference type="Gene3D" id="1.10.510.10">
    <property type="entry name" value="Transferase(Phosphotransferase) domain 1"/>
    <property type="match status" value="1"/>
</dbReference>
<evidence type="ECO:0000256" key="9">
    <source>
        <dbReference type="ARBA" id="ARBA00023136"/>
    </source>
</evidence>
<feature type="region of interest" description="Disordered" evidence="11">
    <location>
        <begin position="804"/>
        <end position="862"/>
    </location>
</feature>
<dbReference type="Gene3D" id="3.30.420.10">
    <property type="entry name" value="Ribonuclease H-like superfamily/Ribonuclease H"/>
    <property type="match status" value="1"/>
</dbReference>
<evidence type="ECO:0000256" key="8">
    <source>
        <dbReference type="ARBA" id="ARBA00022989"/>
    </source>
</evidence>
<comment type="caution">
    <text evidence="14">The sequence shown here is derived from an EMBL/GenBank/DDBJ whole genome shotgun (WGS) entry which is preliminary data.</text>
</comment>
<keyword evidence="6" id="KW-0418">Kinase</keyword>